<gene>
    <name evidence="1" type="ORF">GCM10022262_22710</name>
</gene>
<organism evidence="1 2">
    <name type="scientific">Georgenia daeguensis</name>
    <dbReference type="NCBI Taxonomy" id="908355"/>
    <lineage>
        <taxon>Bacteria</taxon>
        <taxon>Bacillati</taxon>
        <taxon>Actinomycetota</taxon>
        <taxon>Actinomycetes</taxon>
        <taxon>Micrococcales</taxon>
        <taxon>Bogoriellaceae</taxon>
        <taxon>Georgenia</taxon>
    </lineage>
</organism>
<dbReference type="InterPro" id="IPR015942">
    <property type="entry name" value="Asp/Glu/hydantoin_racemase"/>
</dbReference>
<evidence type="ECO:0000313" key="1">
    <source>
        <dbReference type="EMBL" id="GAA4287911.1"/>
    </source>
</evidence>
<protein>
    <recommendedName>
        <fullName evidence="3">Asp/Glu racemase</fullName>
    </recommendedName>
</protein>
<dbReference type="Proteomes" id="UP001499841">
    <property type="component" value="Unassembled WGS sequence"/>
</dbReference>
<keyword evidence="2" id="KW-1185">Reference proteome</keyword>
<dbReference type="EMBL" id="BAABBA010000010">
    <property type="protein sequence ID" value="GAA4287911.1"/>
    <property type="molecule type" value="Genomic_DNA"/>
</dbReference>
<accession>A0ABP8EVK2</accession>
<dbReference type="RefSeq" id="WP_345041160.1">
    <property type="nucleotide sequence ID" value="NZ_BAABBA010000010.1"/>
</dbReference>
<comment type="caution">
    <text evidence="1">The sequence shown here is derived from an EMBL/GenBank/DDBJ whole genome shotgun (WGS) entry which is preliminary data.</text>
</comment>
<proteinExistence type="predicted"/>
<reference evidence="2" key="1">
    <citation type="journal article" date="2019" name="Int. J. Syst. Evol. Microbiol.">
        <title>The Global Catalogue of Microorganisms (GCM) 10K type strain sequencing project: providing services to taxonomists for standard genome sequencing and annotation.</title>
        <authorList>
            <consortium name="The Broad Institute Genomics Platform"/>
            <consortium name="The Broad Institute Genome Sequencing Center for Infectious Disease"/>
            <person name="Wu L."/>
            <person name="Ma J."/>
        </authorList>
    </citation>
    <scope>NUCLEOTIDE SEQUENCE [LARGE SCALE GENOMIC DNA]</scope>
    <source>
        <strain evidence="2">JCM 17459</strain>
    </source>
</reference>
<dbReference type="Pfam" id="PF01177">
    <property type="entry name" value="Asp_Glu_race"/>
    <property type="match status" value="1"/>
</dbReference>
<sequence length="228" mass="23774">MRIGLVHATPLARGPAERALREVLPEAEQWHLLDDRLLPDLQEAGTLTGRLRRRFLGLVDVLLDGGAAGVLVTCSSYSELADAAELRWDAPVVRPDAEMFRAAARGRPAAVALVASTETAFAPAEAQLGAQPGTATAVIHRVLVEPAPGATGDVLAAGMHDQVARAVAAGASEILLAQYSLAAAAGPLTERLGVPVHEGARAAATELRRRLGATDETDAQIIHSTKEA</sequence>
<name>A0ABP8EVK2_9MICO</name>
<evidence type="ECO:0000313" key="2">
    <source>
        <dbReference type="Proteomes" id="UP001499841"/>
    </source>
</evidence>
<evidence type="ECO:0008006" key="3">
    <source>
        <dbReference type="Google" id="ProtNLM"/>
    </source>
</evidence>